<accession>A0A6D2HXL6</accession>
<evidence type="ECO:0000259" key="2">
    <source>
        <dbReference type="Pfam" id="PF24626"/>
    </source>
</evidence>
<dbReference type="OrthoDB" id="1112396at2759"/>
<evidence type="ECO:0000313" key="4">
    <source>
        <dbReference type="Proteomes" id="UP000467841"/>
    </source>
</evidence>
<evidence type="ECO:0000256" key="1">
    <source>
        <dbReference type="SAM" id="MobiDB-lite"/>
    </source>
</evidence>
<evidence type="ECO:0000313" key="3">
    <source>
        <dbReference type="EMBL" id="CAA7017816.1"/>
    </source>
</evidence>
<name>A0A6D2HXL6_9BRAS</name>
<keyword evidence="4" id="KW-1185">Reference proteome</keyword>
<dbReference type="PANTHER" id="PTHR46148:SF52">
    <property type="entry name" value="OS04G0603800 PROTEIN"/>
    <property type="match status" value="1"/>
</dbReference>
<feature type="compositionally biased region" description="Basic residues" evidence="1">
    <location>
        <begin position="176"/>
        <end position="187"/>
    </location>
</feature>
<reference evidence="3" key="1">
    <citation type="submission" date="2020-01" db="EMBL/GenBank/DDBJ databases">
        <authorList>
            <person name="Mishra B."/>
        </authorList>
    </citation>
    <scope>NUCLEOTIDE SEQUENCE [LARGE SCALE GENOMIC DNA]</scope>
</reference>
<feature type="domain" description="Tf2-1-like SH3-like" evidence="2">
    <location>
        <begin position="17"/>
        <end position="81"/>
    </location>
</feature>
<gene>
    <name evidence="3" type="ORF">MERR_LOCUS5051</name>
</gene>
<dbReference type="AlphaFoldDB" id="A0A6D2HXL6"/>
<dbReference type="SUPFAM" id="SSF54160">
    <property type="entry name" value="Chromo domain-like"/>
    <property type="match status" value="1"/>
</dbReference>
<dbReference type="Gene3D" id="2.40.50.40">
    <property type="match status" value="1"/>
</dbReference>
<sequence>MKQTADKKRRHVEFNVGDWVFLRLQPYRQHTIFRRTSKKLSTKYHGPFQVEAIIRYVAYSLSIPEGAKVHHVFHVSLFKKLVGNGDLVMESLPPIKGNGNLRLELDQALEHWQVQEGQQKRPETLVKWRDLPLNDATWEETEQLHMSFPTLNLEDKLHFGEESNDGVQEPITRTSNKTKKPNLKYVH</sequence>
<dbReference type="PANTHER" id="PTHR46148">
    <property type="entry name" value="CHROMO DOMAIN-CONTAINING PROTEIN"/>
    <property type="match status" value="1"/>
</dbReference>
<dbReference type="InterPro" id="IPR016197">
    <property type="entry name" value="Chromo-like_dom_sf"/>
</dbReference>
<dbReference type="EMBL" id="CACVBM020000333">
    <property type="protein sequence ID" value="CAA7017816.1"/>
    <property type="molecule type" value="Genomic_DNA"/>
</dbReference>
<protein>
    <recommendedName>
        <fullName evidence="2">Tf2-1-like SH3-like domain-containing protein</fullName>
    </recommendedName>
</protein>
<dbReference type="Pfam" id="PF24626">
    <property type="entry name" value="SH3_Tf2-1"/>
    <property type="match status" value="1"/>
</dbReference>
<dbReference type="Proteomes" id="UP000467841">
    <property type="component" value="Unassembled WGS sequence"/>
</dbReference>
<feature type="region of interest" description="Disordered" evidence="1">
    <location>
        <begin position="160"/>
        <end position="187"/>
    </location>
</feature>
<proteinExistence type="predicted"/>
<organism evidence="3 4">
    <name type="scientific">Microthlaspi erraticum</name>
    <dbReference type="NCBI Taxonomy" id="1685480"/>
    <lineage>
        <taxon>Eukaryota</taxon>
        <taxon>Viridiplantae</taxon>
        <taxon>Streptophyta</taxon>
        <taxon>Embryophyta</taxon>
        <taxon>Tracheophyta</taxon>
        <taxon>Spermatophyta</taxon>
        <taxon>Magnoliopsida</taxon>
        <taxon>eudicotyledons</taxon>
        <taxon>Gunneridae</taxon>
        <taxon>Pentapetalae</taxon>
        <taxon>rosids</taxon>
        <taxon>malvids</taxon>
        <taxon>Brassicales</taxon>
        <taxon>Brassicaceae</taxon>
        <taxon>Coluteocarpeae</taxon>
        <taxon>Microthlaspi</taxon>
    </lineage>
</organism>
<comment type="caution">
    <text evidence="3">The sequence shown here is derived from an EMBL/GenBank/DDBJ whole genome shotgun (WGS) entry which is preliminary data.</text>
</comment>
<dbReference type="InterPro" id="IPR056924">
    <property type="entry name" value="SH3_Tf2-1"/>
</dbReference>